<gene>
    <name evidence="1" type="ORF">E2C01_018244</name>
</gene>
<dbReference type="Proteomes" id="UP000324222">
    <property type="component" value="Unassembled WGS sequence"/>
</dbReference>
<evidence type="ECO:0000313" key="1">
    <source>
        <dbReference type="EMBL" id="MPC25142.1"/>
    </source>
</evidence>
<dbReference type="AlphaFoldDB" id="A0A5B7DU09"/>
<keyword evidence="2" id="KW-1185">Reference proteome</keyword>
<protein>
    <submittedName>
        <fullName evidence="1">Uncharacterized protein</fullName>
    </submittedName>
</protein>
<evidence type="ECO:0000313" key="2">
    <source>
        <dbReference type="Proteomes" id="UP000324222"/>
    </source>
</evidence>
<accession>A0A5B7DU09</accession>
<reference evidence="1 2" key="1">
    <citation type="submission" date="2019-05" db="EMBL/GenBank/DDBJ databases">
        <title>Another draft genome of Portunus trituberculatus and its Hox gene families provides insights of decapod evolution.</title>
        <authorList>
            <person name="Jeong J.-H."/>
            <person name="Song I."/>
            <person name="Kim S."/>
            <person name="Choi T."/>
            <person name="Kim D."/>
            <person name="Ryu S."/>
            <person name="Kim W."/>
        </authorList>
    </citation>
    <scope>NUCLEOTIDE SEQUENCE [LARGE SCALE GENOMIC DNA]</scope>
    <source>
        <tissue evidence="1">Muscle</tissue>
    </source>
</reference>
<name>A0A5B7DU09_PORTR</name>
<comment type="caution">
    <text evidence="1">The sequence shown here is derived from an EMBL/GenBank/DDBJ whole genome shotgun (WGS) entry which is preliminary data.</text>
</comment>
<sequence length="79" mass="8839">MMATRKRRLLSVFQEAALFCPPRPVPILAAPCPRPPPQISRETIVLRLGLDNNYSQTKRSLEGRRCTGRLKALVLPSSP</sequence>
<proteinExistence type="predicted"/>
<dbReference type="EMBL" id="VSRR010001421">
    <property type="protein sequence ID" value="MPC25142.1"/>
    <property type="molecule type" value="Genomic_DNA"/>
</dbReference>
<organism evidence="1 2">
    <name type="scientific">Portunus trituberculatus</name>
    <name type="common">Swimming crab</name>
    <name type="synonym">Neptunus trituberculatus</name>
    <dbReference type="NCBI Taxonomy" id="210409"/>
    <lineage>
        <taxon>Eukaryota</taxon>
        <taxon>Metazoa</taxon>
        <taxon>Ecdysozoa</taxon>
        <taxon>Arthropoda</taxon>
        <taxon>Crustacea</taxon>
        <taxon>Multicrustacea</taxon>
        <taxon>Malacostraca</taxon>
        <taxon>Eumalacostraca</taxon>
        <taxon>Eucarida</taxon>
        <taxon>Decapoda</taxon>
        <taxon>Pleocyemata</taxon>
        <taxon>Brachyura</taxon>
        <taxon>Eubrachyura</taxon>
        <taxon>Portunoidea</taxon>
        <taxon>Portunidae</taxon>
        <taxon>Portuninae</taxon>
        <taxon>Portunus</taxon>
    </lineage>
</organism>